<proteinExistence type="inferred from homology"/>
<sequence length="146" mass="17662">MSTRIPRIFQPGNPQTRVFLPDFWMKIVPTPKVGRERVPPNVVKFEISPQMTRYDVRQYLEKIYKIPVYDVRIMNKMGDITWDNPYDRGFRRAVWKDEDKKFAFVFMPKHITFEYPDLANDEKMEKQLDLMKKEIAQYPRLDTKLI</sequence>
<evidence type="ECO:0000313" key="9">
    <source>
        <dbReference type="Proteomes" id="UP000046392"/>
    </source>
</evidence>
<evidence type="ECO:0000313" key="10">
    <source>
        <dbReference type="WBParaSite" id="SPAL_0000167600.1"/>
    </source>
</evidence>
<dbReference type="WBParaSite" id="SPAL_0000167600.1">
    <property type="protein sequence ID" value="SPAL_0000167600.1"/>
    <property type="gene ID" value="SPAL_0000167600"/>
</dbReference>
<evidence type="ECO:0000256" key="7">
    <source>
        <dbReference type="ARBA" id="ARBA00039977"/>
    </source>
</evidence>
<keyword evidence="9" id="KW-1185">Reference proteome</keyword>
<keyword evidence="3" id="KW-0689">Ribosomal protein</keyword>
<dbReference type="AlphaFoldDB" id="A0A0N5B6I7"/>
<protein>
    <recommendedName>
        <fullName evidence="7">Large ribosomal subunit protein uL23m</fullName>
    </recommendedName>
    <alternativeName>
        <fullName evidence="8">39S ribosomal protein L23, mitochondrial</fullName>
    </alternativeName>
</protein>
<dbReference type="InterPro" id="IPR013025">
    <property type="entry name" value="Ribosomal_uL23-like"/>
</dbReference>
<dbReference type="InterPro" id="IPR012678">
    <property type="entry name" value="Ribosomal_uL23/eL15/eS24_sf"/>
</dbReference>
<dbReference type="SUPFAM" id="SSF54189">
    <property type="entry name" value="Ribosomal proteins S24e, L23 and L15e"/>
    <property type="match status" value="1"/>
</dbReference>
<comment type="subunit">
    <text evidence="6">Component of the mitochondrial ribosome large subunit (39S) which comprises a 16S rRNA and about 50 distinct proteins.</text>
</comment>
<dbReference type="GO" id="GO:0003735">
    <property type="term" value="F:structural constituent of ribosome"/>
    <property type="evidence" value="ECO:0007669"/>
    <property type="project" value="InterPro"/>
</dbReference>
<evidence type="ECO:0000256" key="3">
    <source>
        <dbReference type="ARBA" id="ARBA00022980"/>
    </source>
</evidence>
<dbReference type="Proteomes" id="UP000046392">
    <property type="component" value="Unplaced"/>
</dbReference>
<dbReference type="STRING" id="174720.A0A0N5B6I7"/>
<dbReference type="GO" id="GO:0005762">
    <property type="term" value="C:mitochondrial large ribosomal subunit"/>
    <property type="evidence" value="ECO:0007669"/>
    <property type="project" value="TreeGrafter"/>
</dbReference>
<evidence type="ECO:0000256" key="2">
    <source>
        <dbReference type="ARBA" id="ARBA00006700"/>
    </source>
</evidence>
<name>A0A0N5B6I7_STREA</name>
<evidence type="ECO:0000256" key="1">
    <source>
        <dbReference type="ARBA" id="ARBA00004173"/>
    </source>
</evidence>
<evidence type="ECO:0000256" key="8">
    <source>
        <dbReference type="ARBA" id="ARBA00041375"/>
    </source>
</evidence>
<dbReference type="FunFam" id="3.30.70.330:FF:000284">
    <property type="entry name" value="39S ribosomal protein L23, mitochondrial"/>
    <property type="match status" value="1"/>
</dbReference>
<keyword evidence="4" id="KW-0496">Mitochondrion</keyword>
<evidence type="ECO:0000256" key="4">
    <source>
        <dbReference type="ARBA" id="ARBA00023128"/>
    </source>
</evidence>
<reference evidence="10" key="1">
    <citation type="submission" date="2017-02" db="UniProtKB">
        <authorList>
            <consortium name="WormBaseParasite"/>
        </authorList>
    </citation>
    <scope>IDENTIFICATION</scope>
</reference>
<comment type="subcellular location">
    <subcellularLocation>
        <location evidence="1">Mitochondrion</location>
    </subcellularLocation>
</comment>
<dbReference type="PANTHER" id="PTHR12059">
    <property type="entry name" value="RIBOSOMAL PROTEIN L23-RELATED"/>
    <property type="match status" value="1"/>
</dbReference>
<dbReference type="Pfam" id="PF00276">
    <property type="entry name" value="Ribosomal_L23"/>
    <property type="match status" value="1"/>
</dbReference>
<keyword evidence="5" id="KW-0687">Ribonucleoprotein</keyword>
<dbReference type="GO" id="GO:0032543">
    <property type="term" value="P:mitochondrial translation"/>
    <property type="evidence" value="ECO:0007669"/>
    <property type="project" value="TreeGrafter"/>
</dbReference>
<dbReference type="PANTHER" id="PTHR12059:SF5">
    <property type="entry name" value="LARGE RIBOSOMAL SUBUNIT PROTEIN UL23M"/>
    <property type="match status" value="1"/>
</dbReference>
<evidence type="ECO:0000256" key="6">
    <source>
        <dbReference type="ARBA" id="ARBA00038782"/>
    </source>
</evidence>
<accession>A0A0N5B6I7</accession>
<organism evidence="9 10">
    <name type="scientific">Strongyloides papillosus</name>
    <name type="common">Intestinal threadworm</name>
    <dbReference type="NCBI Taxonomy" id="174720"/>
    <lineage>
        <taxon>Eukaryota</taxon>
        <taxon>Metazoa</taxon>
        <taxon>Ecdysozoa</taxon>
        <taxon>Nematoda</taxon>
        <taxon>Chromadorea</taxon>
        <taxon>Rhabditida</taxon>
        <taxon>Tylenchina</taxon>
        <taxon>Panagrolaimomorpha</taxon>
        <taxon>Strongyloidoidea</taxon>
        <taxon>Strongyloididae</taxon>
        <taxon>Strongyloides</taxon>
    </lineage>
</organism>
<evidence type="ECO:0000256" key="5">
    <source>
        <dbReference type="ARBA" id="ARBA00023274"/>
    </source>
</evidence>
<dbReference type="InterPro" id="IPR012677">
    <property type="entry name" value="Nucleotide-bd_a/b_plait_sf"/>
</dbReference>
<comment type="similarity">
    <text evidence="2">Belongs to the universal ribosomal protein uL23 family.</text>
</comment>
<dbReference type="Gene3D" id="3.30.70.330">
    <property type="match status" value="1"/>
</dbReference>